<dbReference type="Gene3D" id="3.40.50.2000">
    <property type="entry name" value="Glycogen Phosphorylase B"/>
    <property type="match status" value="2"/>
</dbReference>
<evidence type="ECO:0000313" key="3">
    <source>
        <dbReference type="Proteomes" id="UP000292459"/>
    </source>
</evidence>
<evidence type="ECO:0000259" key="1">
    <source>
        <dbReference type="Pfam" id="PF00534"/>
    </source>
</evidence>
<dbReference type="InterPro" id="IPR001296">
    <property type="entry name" value="Glyco_trans_1"/>
</dbReference>
<dbReference type="SUPFAM" id="SSF53756">
    <property type="entry name" value="UDP-Glycosyltransferase/glycogen phosphorylase"/>
    <property type="match status" value="1"/>
</dbReference>
<dbReference type="PANTHER" id="PTHR12526">
    <property type="entry name" value="GLYCOSYLTRANSFERASE"/>
    <property type="match status" value="1"/>
</dbReference>
<dbReference type="AlphaFoldDB" id="A0A4Q7EDJ4"/>
<proteinExistence type="predicted"/>
<comment type="caution">
    <text evidence="2">The sequence shown here is derived from an EMBL/GenBank/DDBJ whole genome shotgun (WGS) entry which is preliminary data.</text>
</comment>
<dbReference type="EMBL" id="QVFV01000002">
    <property type="protein sequence ID" value="RZM79295.1"/>
    <property type="molecule type" value="Genomic_DNA"/>
</dbReference>
<feature type="domain" description="Glycosyl transferase family 1" evidence="1">
    <location>
        <begin position="229"/>
        <end position="393"/>
    </location>
</feature>
<evidence type="ECO:0000313" key="2">
    <source>
        <dbReference type="EMBL" id="RZM79295.1"/>
    </source>
</evidence>
<protein>
    <submittedName>
        <fullName evidence="2">Glycosyltransferase</fullName>
    </submittedName>
</protein>
<dbReference type="RefSeq" id="WP_084607114.1">
    <property type="nucleotide sequence ID" value="NZ_QVFV01000002.1"/>
</dbReference>
<dbReference type="Proteomes" id="UP000292459">
    <property type="component" value="Unassembled WGS sequence"/>
</dbReference>
<dbReference type="CDD" id="cd03801">
    <property type="entry name" value="GT4_PimA-like"/>
    <property type="match status" value="1"/>
</dbReference>
<dbReference type="Pfam" id="PF00534">
    <property type="entry name" value="Glycos_transf_1"/>
    <property type="match status" value="1"/>
</dbReference>
<sequence>MPVKVQGEGELNIKKDNLTIHNKIWPSKVSIIVGDLSAEGAGRWGGAVRPFLLATALRQLGIAVEILGFTNDNIPLSIAPEVTIKRFPQTQYPRFLNSARCLIQAIEGDIIYAYKTKASSFGVGLLAKKWYKKPLILDIDDWEMSWHGGDQWRYQPSFRQRYRDLVKPNGALRQPDNPVYLKQMEKRISQADAVTVHTSFLQYKFGGICIPNGKNIHQFNPEKYDSASSRQQFGLEDYKVLMFPGAPRPYKGLEDLLIALEILKQPNLRLVIVGGSPYDDYDQQLHERWGQYIIQLPKLSYEEMPRIVSAADIIVVPQRDTAAAQAQFPLKLTDGMAMAKPILATSVGDIPVILGDTGYIVPPGDSKAMAHKIAEILNNPEAARHKGYRARERCIQHYSIDAMATSLSAQVLHLTGAEKF</sequence>
<dbReference type="OrthoDB" id="503380at2"/>
<reference evidence="2 3" key="1">
    <citation type="submission" date="2018-11" db="EMBL/GenBank/DDBJ databases">
        <title>Whole genome sequencing of an environmental sample.</title>
        <authorList>
            <person name="Sarangi A.N."/>
            <person name="Singh D."/>
            <person name="Tripathy S."/>
        </authorList>
    </citation>
    <scope>NUCLEOTIDE SEQUENCE [LARGE SCALE GENOMIC DNA]</scope>
    <source>
        <strain evidence="2 3">Lakshadweep</strain>
    </source>
</reference>
<accession>A0A4Q7EDJ4</accession>
<organism evidence="2 3">
    <name type="scientific">Leptolyngbya iicbica LK</name>
    <dbReference type="NCBI Taxonomy" id="2294035"/>
    <lineage>
        <taxon>Bacteria</taxon>
        <taxon>Bacillati</taxon>
        <taxon>Cyanobacteriota</taxon>
        <taxon>Cyanophyceae</taxon>
        <taxon>Leptolyngbyales</taxon>
        <taxon>Leptolyngbyaceae</taxon>
        <taxon>Leptolyngbya group</taxon>
        <taxon>Leptolyngbya</taxon>
        <taxon>Leptolyngbya iicbica</taxon>
    </lineage>
</organism>
<keyword evidence="3" id="KW-1185">Reference proteome</keyword>
<keyword evidence="2" id="KW-0808">Transferase</keyword>
<name>A0A4Q7EDJ4_9CYAN</name>
<gene>
    <name evidence="2" type="ORF">DYY88_11130</name>
</gene>
<dbReference type="GO" id="GO:0016757">
    <property type="term" value="F:glycosyltransferase activity"/>
    <property type="evidence" value="ECO:0007669"/>
    <property type="project" value="InterPro"/>
</dbReference>